<dbReference type="InterPro" id="IPR015797">
    <property type="entry name" value="NUDIX_hydrolase-like_dom_sf"/>
</dbReference>
<protein>
    <submittedName>
        <fullName evidence="3">NUDIX domain-containing protein</fullName>
    </submittedName>
</protein>
<dbReference type="PROSITE" id="PS51462">
    <property type="entry name" value="NUDIX"/>
    <property type="match status" value="1"/>
</dbReference>
<dbReference type="RefSeq" id="WP_316430472.1">
    <property type="nucleotide sequence ID" value="NZ_CP053586.1"/>
</dbReference>
<organism evidence="3">
    <name type="scientific">Leptolyngbya sp. NK1-12</name>
    <dbReference type="NCBI Taxonomy" id="2547451"/>
    <lineage>
        <taxon>Bacteria</taxon>
        <taxon>Bacillati</taxon>
        <taxon>Cyanobacteriota</taxon>
        <taxon>Cyanophyceae</taxon>
        <taxon>Leptolyngbyales</taxon>
        <taxon>Leptolyngbyaceae</taxon>
        <taxon>Leptolyngbya group</taxon>
        <taxon>Leptolyngbya</taxon>
    </lineage>
</organism>
<reference evidence="3" key="1">
    <citation type="submission" date="2020-05" db="EMBL/GenBank/DDBJ databases">
        <authorList>
            <person name="Zhu T."/>
            <person name="Keshari N."/>
            <person name="Lu X."/>
        </authorList>
    </citation>
    <scope>NUCLEOTIDE SEQUENCE</scope>
    <source>
        <strain evidence="3">NK1-12</strain>
    </source>
</reference>
<dbReference type="AlphaFoldDB" id="A0AA96WVR9"/>
<evidence type="ECO:0000313" key="3">
    <source>
        <dbReference type="EMBL" id="WNZ24597.1"/>
    </source>
</evidence>
<keyword evidence="1" id="KW-0378">Hydrolase</keyword>
<evidence type="ECO:0000259" key="2">
    <source>
        <dbReference type="PROSITE" id="PS51462"/>
    </source>
</evidence>
<dbReference type="GO" id="GO:0016787">
    <property type="term" value="F:hydrolase activity"/>
    <property type="evidence" value="ECO:0007669"/>
    <property type="project" value="UniProtKB-KW"/>
</dbReference>
<feature type="domain" description="Nudix hydrolase" evidence="2">
    <location>
        <begin position="34"/>
        <end position="166"/>
    </location>
</feature>
<dbReference type="SUPFAM" id="SSF55811">
    <property type="entry name" value="Nudix"/>
    <property type="match status" value="1"/>
</dbReference>
<dbReference type="Pfam" id="PF00293">
    <property type="entry name" value="NUDIX"/>
    <property type="match status" value="1"/>
</dbReference>
<accession>A0AA96WVR9</accession>
<proteinExistence type="predicted"/>
<dbReference type="PROSITE" id="PS00893">
    <property type="entry name" value="NUDIX_BOX"/>
    <property type="match status" value="1"/>
</dbReference>
<gene>
    <name evidence="3" type="ORF">HJG54_18220</name>
</gene>
<evidence type="ECO:0000256" key="1">
    <source>
        <dbReference type="ARBA" id="ARBA00022801"/>
    </source>
</evidence>
<sequence length="175" mass="19792">MDNFHRLGARLAAVFHRPEPFLEEDGQKLKASRIYTRRRGTALVESDLGILLVSEDGVRFSLPGGAANKSELDIQAAIRELHEETGLCAYSAKYLFSHLGDVRKRGAQYNRNYHQVFLIEAEGVPTPRQEIKVIQFYRPGDEIKISDSTQKILQKYRDYRALQVNGRGEWAGGTG</sequence>
<dbReference type="Gene3D" id="3.90.79.10">
    <property type="entry name" value="Nucleoside Triphosphate Pyrophosphohydrolase"/>
    <property type="match status" value="1"/>
</dbReference>
<name>A0AA96WVR9_9CYAN</name>
<dbReference type="InterPro" id="IPR000086">
    <property type="entry name" value="NUDIX_hydrolase_dom"/>
</dbReference>
<dbReference type="EMBL" id="CP053586">
    <property type="protein sequence ID" value="WNZ24597.1"/>
    <property type="molecule type" value="Genomic_DNA"/>
</dbReference>
<dbReference type="InterPro" id="IPR020084">
    <property type="entry name" value="NUDIX_hydrolase_CS"/>
</dbReference>